<feature type="region of interest" description="Disordered" evidence="1">
    <location>
        <begin position="1"/>
        <end position="54"/>
    </location>
</feature>
<organism evidence="2 3">
    <name type="scientific">Euplotes crassus</name>
    <dbReference type="NCBI Taxonomy" id="5936"/>
    <lineage>
        <taxon>Eukaryota</taxon>
        <taxon>Sar</taxon>
        <taxon>Alveolata</taxon>
        <taxon>Ciliophora</taxon>
        <taxon>Intramacronucleata</taxon>
        <taxon>Spirotrichea</taxon>
        <taxon>Hypotrichia</taxon>
        <taxon>Euplotida</taxon>
        <taxon>Euplotidae</taxon>
        <taxon>Moneuplotes</taxon>
    </lineage>
</organism>
<reference evidence="2" key="1">
    <citation type="submission" date="2023-07" db="EMBL/GenBank/DDBJ databases">
        <authorList>
            <consortium name="AG Swart"/>
            <person name="Singh M."/>
            <person name="Singh A."/>
            <person name="Seah K."/>
            <person name="Emmerich C."/>
        </authorList>
    </citation>
    <scope>NUCLEOTIDE SEQUENCE</scope>
    <source>
        <strain evidence="2">DP1</strain>
    </source>
</reference>
<evidence type="ECO:0000256" key="1">
    <source>
        <dbReference type="SAM" id="MobiDB-lite"/>
    </source>
</evidence>
<name>A0AAD1XCJ6_EUPCR</name>
<proteinExistence type="predicted"/>
<dbReference type="AlphaFoldDB" id="A0AAD1XCJ6"/>
<evidence type="ECO:0000313" key="3">
    <source>
        <dbReference type="Proteomes" id="UP001295684"/>
    </source>
</evidence>
<dbReference type="Proteomes" id="UP001295684">
    <property type="component" value="Unassembled WGS sequence"/>
</dbReference>
<gene>
    <name evidence="2" type="ORF">ECRASSUSDP1_LOCUS8127</name>
</gene>
<protein>
    <submittedName>
        <fullName evidence="2">Uncharacterized protein</fullName>
    </submittedName>
</protein>
<keyword evidence="3" id="KW-1185">Reference proteome</keyword>
<evidence type="ECO:0000313" key="2">
    <source>
        <dbReference type="EMBL" id="CAI2366853.1"/>
    </source>
</evidence>
<accession>A0AAD1XCJ6</accession>
<feature type="compositionally biased region" description="Basic residues" evidence="1">
    <location>
        <begin position="25"/>
        <end position="43"/>
    </location>
</feature>
<comment type="caution">
    <text evidence="2">The sequence shown here is derived from an EMBL/GenBank/DDBJ whole genome shotgun (WGS) entry which is preliminary data.</text>
</comment>
<feature type="compositionally biased region" description="Polar residues" evidence="1">
    <location>
        <begin position="14"/>
        <end position="24"/>
    </location>
</feature>
<dbReference type="EMBL" id="CAMPGE010007937">
    <property type="protein sequence ID" value="CAI2366853.1"/>
    <property type="molecule type" value="Genomic_DNA"/>
</dbReference>
<sequence>MKQSLRNKELWKCKNSSSNQNTRKISQRKKKGSCKRLRPKTARSKGLSATGSAFKYHPTNQHKIINFAFTGEKVMPTVKNQTQRITPKMIDRPQMKATTTQINCSEIESDSNETTESLPHNEQICAPRYDTAKQPDHNLTKPKPARPVTATYRKINNSTKGAVKHELKFSFKFGDQNQNGLAQKDALIEASQEENPIILQSDCINSSEENKQEAGGKIRNIVRSKNRKKLSPHIDTEPLENKNMKRTITKQSLSLKTDNEVSLEVSRIPLKALKKLENTAEKFTEYIPEEKITPTSLEYYRKIRRSQSSKVLPSGQRQKPPLRPIRESKVNTMAKNMPQECKKRTVVKSRLNTARPSLSEMKQAKPISRTSSSRICNLISIHEKERQSKLQCLTKAQYQRLFLDHLTDLESFLAPENHKRWYRRKNPALTSSLIRSQIDMIRNSLGKVTK</sequence>
<feature type="compositionally biased region" description="Basic and acidic residues" evidence="1">
    <location>
        <begin position="1"/>
        <end position="12"/>
    </location>
</feature>